<organism evidence="2 3">
    <name type="scientific">Halopseudomonas pertucinogena</name>
    <dbReference type="NCBI Taxonomy" id="86175"/>
    <lineage>
        <taxon>Bacteria</taxon>
        <taxon>Pseudomonadati</taxon>
        <taxon>Pseudomonadota</taxon>
        <taxon>Gammaproteobacteria</taxon>
        <taxon>Pseudomonadales</taxon>
        <taxon>Pseudomonadaceae</taxon>
        <taxon>Halopseudomonas</taxon>
    </lineage>
</organism>
<keyword evidence="1" id="KW-0732">Signal</keyword>
<accession>A0ABQ2CH67</accession>
<dbReference type="InterPro" id="IPR038314">
    <property type="entry name" value="T6SS_sf"/>
</dbReference>
<evidence type="ECO:0000313" key="3">
    <source>
        <dbReference type="Proteomes" id="UP000633263"/>
    </source>
</evidence>
<comment type="caution">
    <text evidence="2">The sequence shown here is derived from an EMBL/GenBank/DDBJ whole genome shotgun (WGS) entry which is preliminary data.</text>
</comment>
<name>A0ABQ2CH67_9GAMM</name>
<evidence type="ECO:0000256" key="1">
    <source>
        <dbReference type="SAM" id="SignalP"/>
    </source>
</evidence>
<proteinExistence type="predicted"/>
<dbReference type="RefSeq" id="WP_188634688.1">
    <property type="nucleotide sequence ID" value="NZ_BMNN01000001.1"/>
</dbReference>
<dbReference type="PROSITE" id="PS51257">
    <property type="entry name" value="PROKAR_LIPOPROTEIN"/>
    <property type="match status" value="1"/>
</dbReference>
<dbReference type="EMBL" id="BMNN01000001">
    <property type="protein sequence ID" value="GGI88733.1"/>
    <property type="molecule type" value="Genomic_DNA"/>
</dbReference>
<feature type="signal peptide" evidence="1">
    <location>
        <begin position="1"/>
        <end position="18"/>
    </location>
</feature>
<dbReference type="Proteomes" id="UP000633263">
    <property type="component" value="Unassembled WGS sequence"/>
</dbReference>
<gene>
    <name evidence="2" type="ORF">GCM10009083_01390</name>
</gene>
<dbReference type="Gene3D" id="1.20.120.1620">
    <property type="match status" value="1"/>
</dbReference>
<evidence type="ECO:0000313" key="2">
    <source>
        <dbReference type="EMBL" id="GGI88733.1"/>
    </source>
</evidence>
<protein>
    <submittedName>
        <fullName evidence="2">Uncharacterized protein</fullName>
    </submittedName>
</protein>
<keyword evidence="3" id="KW-1185">Reference proteome</keyword>
<sequence length="138" mass="14924">MRHLLFLLALASATSACAAASEEVLQARQKLSHYALATCLAEAYPEEPRFTDDARRAAGAYHFMGRGAHRIVQDEDTLDVVHDPYATVKEYILQAVTAEPAIMKQGGANAVAGCLQAVSTAEFQALVRDQDGYIALQD</sequence>
<reference evidence="3" key="1">
    <citation type="journal article" date="2019" name="Int. J. Syst. Evol. Microbiol.">
        <title>The Global Catalogue of Microorganisms (GCM) 10K type strain sequencing project: providing services to taxonomists for standard genome sequencing and annotation.</title>
        <authorList>
            <consortium name="The Broad Institute Genomics Platform"/>
            <consortium name="The Broad Institute Genome Sequencing Center for Infectious Disease"/>
            <person name="Wu L."/>
            <person name="Ma J."/>
        </authorList>
    </citation>
    <scope>NUCLEOTIDE SEQUENCE [LARGE SCALE GENOMIC DNA]</scope>
    <source>
        <strain evidence="3">JCM 11590</strain>
    </source>
</reference>
<feature type="chain" id="PRO_5046025103" evidence="1">
    <location>
        <begin position="19"/>
        <end position="138"/>
    </location>
</feature>